<dbReference type="Pfam" id="PF00015">
    <property type="entry name" value="MCPsignal"/>
    <property type="match status" value="1"/>
</dbReference>
<evidence type="ECO:0000256" key="2">
    <source>
        <dbReference type="ARBA" id="ARBA00022475"/>
    </source>
</evidence>
<feature type="domain" description="Methyl-accepting transducer" evidence="12">
    <location>
        <begin position="268"/>
        <end position="504"/>
    </location>
</feature>
<dbReference type="KEGG" id="psil:PMA3_04570"/>
<evidence type="ECO:0000256" key="5">
    <source>
        <dbReference type="ARBA" id="ARBA00022692"/>
    </source>
</evidence>
<feature type="transmembrane region" description="Helical" evidence="11">
    <location>
        <begin position="12"/>
        <end position="30"/>
    </location>
</feature>
<dbReference type="GO" id="GO:0007165">
    <property type="term" value="P:signal transduction"/>
    <property type="evidence" value="ECO:0007669"/>
    <property type="project" value="UniProtKB-KW"/>
</dbReference>
<comment type="subcellular location">
    <subcellularLocation>
        <location evidence="1">Cell membrane</location>
    </subcellularLocation>
</comment>
<dbReference type="SMART" id="SM00283">
    <property type="entry name" value="MA"/>
    <property type="match status" value="1"/>
</dbReference>
<dbReference type="InterPro" id="IPR024478">
    <property type="entry name" value="HlyB_4HB_MCP"/>
</dbReference>
<dbReference type="Pfam" id="PF00672">
    <property type="entry name" value="HAMP"/>
    <property type="match status" value="1"/>
</dbReference>
<feature type="transmembrane region" description="Helical" evidence="11">
    <location>
        <begin position="189"/>
        <end position="210"/>
    </location>
</feature>
<keyword evidence="3" id="KW-0488">Methylation</keyword>
<dbReference type="Proteomes" id="UP000078354">
    <property type="component" value="Chromosome"/>
</dbReference>
<dbReference type="SMART" id="SM00304">
    <property type="entry name" value="HAMP"/>
    <property type="match status" value="1"/>
</dbReference>
<dbReference type="PROSITE" id="PS50111">
    <property type="entry name" value="CHEMOTAXIS_TRANSDUC_2"/>
    <property type="match status" value="1"/>
</dbReference>
<dbReference type="GO" id="GO:0006935">
    <property type="term" value="P:chemotaxis"/>
    <property type="evidence" value="ECO:0007669"/>
    <property type="project" value="UniProtKB-KW"/>
</dbReference>
<dbReference type="PANTHER" id="PTHR32089">
    <property type="entry name" value="METHYL-ACCEPTING CHEMOTAXIS PROTEIN MCPB"/>
    <property type="match status" value="1"/>
</dbReference>
<protein>
    <submittedName>
        <fullName evidence="14">Chemotaxis protein</fullName>
    </submittedName>
</protein>
<dbReference type="InterPro" id="IPR003660">
    <property type="entry name" value="HAMP_dom"/>
</dbReference>
<comment type="similarity">
    <text evidence="9">Belongs to the methyl-accepting chemotaxis (MCP) protein family.</text>
</comment>
<evidence type="ECO:0000256" key="6">
    <source>
        <dbReference type="ARBA" id="ARBA00022989"/>
    </source>
</evidence>
<organism evidence="14 15">
    <name type="scientific">Pseudomonas silesiensis</name>
    <dbReference type="NCBI Taxonomy" id="1853130"/>
    <lineage>
        <taxon>Bacteria</taxon>
        <taxon>Pseudomonadati</taxon>
        <taxon>Pseudomonadota</taxon>
        <taxon>Gammaproteobacteria</taxon>
        <taxon>Pseudomonadales</taxon>
        <taxon>Pseudomonadaceae</taxon>
        <taxon>Pseudomonas</taxon>
    </lineage>
</organism>
<evidence type="ECO:0000259" key="12">
    <source>
        <dbReference type="PROSITE" id="PS50111"/>
    </source>
</evidence>
<proteinExistence type="inferred from homology"/>
<keyword evidence="15" id="KW-1185">Reference proteome</keyword>
<evidence type="ECO:0000256" key="1">
    <source>
        <dbReference type="ARBA" id="ARBA00004236"/>
    </source>
</evidence>
<dbReference type="PROSITE" id="PS50885">
    <property type="entry name" value="HAMP"/>
    <property type="match status" value="1"/>
</dbReference>
<evidence type="ECO:0000256" key="8">
    <source>
        <dbReference type="ARBA" id="ARBA00023224"/>
    </source>
</evidence>
<dbReference type="Gene3D" id="1.10.287.950">
    <property type="entry name" value="Methyl-accepting chemotaxis protein"/>
    <property type="match status" value="1"/>
</dbReference>
<feature type="domain" description="HAMP" evidence="13">
    <location>
        <begin position="211"/>
        <end position="263"/>
    </location>
</feature>
<keyword evidence="2" id="KW-1003">Cell membrane</keyword>
<accession>A0A191YNL8</accession>
<evidence type="ECO:0000256" key="11">
    <source>
        <dbReference type="SAM" id="Phobius"/>
    </source>
</evidence>
<dbReference type="SUPFAM" id="SSF58104">
    <property type="entry name" value="Methyl-accepting chemotaxis protein (MCP) signaling domain"/>
    <property type="match status" value="1"/>
</dbReference>
<dbReference type="PRINTS" id="PR00260">
    <property type="entry name" value="CHEMTRNSDUCR"/>
</dbReference>
<reference evidence="14 15" key="1">
    <citation type="journal article" date="2018" name="Syst. Appl. Microbiol.">
        <title>Pseudomonas silesiensis sp. nov. strain A3T isolated from a biological pesticide sewage treatment plant and analysis of the complete genome sequence.</title>
        <authorList>
            <person name="Kaminski M.A."/>
            <person name="Furmanczyk E.M."/>
            <person name="Sobczak A."/>
            <person name="Dziembowski A."/>
            <person name="Lipinski L."/>
        </authorList>
    </citation>
    <scope>NUCLEOTIDE SEQUENCE [LARGE SCALE GENOMIC DNA]</scope>
    <source>
        <strain evidence="14 15">A3</strain>
    </source>
</reference>
<dbReference type="CDD" id="cd06225">
    <property type="entry name" value="HAMP"/>
    <property type="match status" value="1"/>
</dbReference>
<evidence type="ECO:0000256" key="7">
    <source>
        <dbReference type="ARBA" id="ARBA00023136"/>
    </source>
</evidence>
<keyword evidence="8 10" id="KW-0807">Transducer</keyword>
<dbReference type="GO" id="GO:0005886">
    <property type="term" value="C:plasma membrane"/>
    <property type="evidence" value="ECO:0007669"/>
    <property type="project" value="UniProtKB-SubCell"/>
</dbReference>
<evidence type="ECO:0000256" key="10">
    <source>
        <dbReference type="PROSITE-ProRule" id="PRU00284"/>
    </source>
</evidence>
<dbReference type="InterPro" id="IPR004089">
    <property type="entry name" value="MCPsignal_dom"/>
</dbReference>
<evidence type="ECO:0000256" key="9">
    <source>
        <dbReference type="ARBA" id="ARBA00029447"/>
    </source>
</evidence>
<dbReference type="OrthoDB" id="2489132at2"/>
<keyword evidence="4" id="KW-0145">Chemotaxis</keyword>
<dbReference type="AlphaFoldDB" id="A0A191YNL8"/>
<evidence type="ECO:0000259" key="13">
    <source>
        <dbReference type="PROSITE" id="PS50885"/>
    </source>
</evidence>
<keyword evidence="7 11" id="KW-0472">Membrane</keyword>
<dbReference type="GO" id="GO:0004888">
    <property type="term" value="F:transmembrane signaling receptor activity"/>
    <property type="evidence" value="ECO:0007669"/>
    <property type="project" value="InterPro"/>
</dbReference>
<dbReference type="EMBL" id="CP014870">
    <property type="protein sequence ID" value="ANJ54472.1"/>
    <property type="molecule type" value="Genomic_DNA"/>
</dbReference>
<keyword evidence="5 11" id="KW-0812">Transmembrane</keyword>
<name>A0A191YNL8_9PSED</name>
<evidence type="ECO:0000256" key="4">
    <source>
        <dbReference type="ARBA" id="ARBA00022500"/>
    </source>
</evidence>
<dbReference type="PANTHER" id="PTHR32089:SF120">
    <property type="entry name" value="METHYL-ACCEPTING CHEMOTAXIS PROTEIN TLPQ"/>
    <property type="match status" value="1"/>
</dbReference>
<dbReference type="InterPro" id="IPR004090">
    <property type="entry name" value="Chemotax_Me-accpt_rcpt"/>
</dbReference>
<evidence type="ECO:0000256" key="3">
    <source>
        <dbReference type="ARBA" id="ARBA00022481"/>
    </source>
</evidence>
<sequence length="540" mass="58765">MKNWTLRQRILASFAVIIAIMLLMVVVSYSRLLSIESSENVVRSDSVPGIHYSSLIRGAWVDDYVLTQQLIGLGGGRGMTQADKDMYEGIEERLQTSMASYRSTIFEKDDQARFDEFEKIHDQYDKLLEEVLDAYQQNDIEQARRILTEQMTPAWDAGRKLLDNLIEFNREAAEAATDSIISSVAVAKLIMGVSLLVAVIIAGVCGLLLMRAIMAPMNRIVEILEIMRTGDLSNRLNLARKDEFGVVETGFNDMMAELTSLVSQAQRSSVQVTTSVTEIAATSKQQQATATETAATTTEIGATSREIAATSRDLVRTMTEVSTAADQASVLAGSGQQGLARMEETMHSVMGAADLVNAKLAILNEKAGNINQVVVTIVKVADQTNLLSLNAAIEAEKAGEYGRGFAVVATEVRRLADQTAVATYDIEQMVREIQSAVSAGVMGMDKFSEEVRRGMSEVQQIGEQLSQIIHQVQALAPRVLMVNEGMQAQATGAEQINHALVQLGDASSQTVESLRQASFAIDELSQVAVGLRSGVSRFKV</sequence>
<dbReference type="Pfam" id="PF12729">
    <property type="entry name" value="4HB_MCP_1"/>
    <property type="match status" value="1"/>
</dbReference>
<dbReference type="STRING" id="1853130.PMA3_04570"/>
<keyword evidence="6 11" id="KW-1133">Transmembrane helix</keyword>
<gene>
    <name evidence="14" type="ORF">PMA3_04570</name>
</gene>
<evidence type="ECO:0000313" key="14">
    <source>
        <dbReference type="EMBL" id="ANJ54472.1"/>
    </source>
</evidence>
<evidence type="ECO:0000313" key="15">
    <source>
        <dbReference type="Proteomes" id="UP000078354"/>
    </source>
</evidence>